<accession>A0A4X2JY05</accession>
<reference evidence="1" key="2">
    <citation type="submission" date="2025-08" db="UniProtKB">
        <authorList>
            <consortium name="Ensembl"/>
        </authorList>
    </citation>
    <scope>IDENTIFICATION</scope>
</reference>
<proteinExistence type="predicted"/>
<evidence type="ECO:0000313" key="1">
    <source>
        <dbReference type="Ensembl" id="ENSVURP00010001810.1"/>
    </source>
</evidence>
<organism evidence="1 2">
    <name type="scientific">Vombatus ursinus</name>
    <name type="common">Common wombat</name>
    <dbReference type="NCBI Taxonomy" id="29139"/>
    <lineage>
        <taxon>Eukaryota</taxon>
        <taxon>Metazoa</taxon>
        <taxon>Chordata</taxon>
        <taxon>Craniata</taxon>
        <taxon>Vertebrata</taxon>
        <taxon>Euteleostomi</taxon>
        <taxon>Mammalia</taxon>
        <taxon>Metatheria</taxon>
        <taxon>Diprotodontia</taxon>
        <taxon>Vombatidae</taxon>
        <taxon>Vombatus</taxon>
    </lineage>
</organism>
<protein>
    <submittedName>
        <fullName evidence="1">Uncharacterized protein</fullName>
    </submittedName>
</protein>
<keyword evidence="2" id="KW-1185">Reference proteome</keyword>
<dbReference type="Ensembl" id="ENSVURT00010002071.1">
    <property type="protein sequence ID" value="ENSVURP00010001810.1"/>
    <property type="gene ID" value="ENSVURG00010001512.1"/>
</dbReference>
<name>A0A4X2JY05_VOMUR</name>
<dbReference type="STRING" id="29139.ENSVURP00010001810"/>
<dbReference type="AlphaFoldDB" id="A0A4X2JY05"/>
<dbReference type="GeneTree" id="ENSGT00960000189936"/>
<evidence type="ECO:0000313" key="2">
    <source>
        <dbReference type="Proteomes" id="UP000314987"/>
    </source>
</evidence>
<reference evidence="1" key="3">
    <citation type="submission" date="2025-09" db="UniProtKB">
        <authorList>
            <consortium name="Ensembl"/>
        </authorList>
    </citation>
    <scope>IDENTIFICATION</scope>
</reference>
<reference evidence="2" key="1">
    <citation type="submission" date="2018-12" db="EMBL/GenBank/DDBJ databases">
        <authorList>
            <person name="Yazar S."/>
        </authorList>
    </citation>
    <scope>NUCLEOTIDE SEQUENCE [LARGE SCALE GENOMIC DNA]</scope>
</reference>
<sequence>MSLKKLVEESWEKNQPKADMCEQGISNMLDVHSLFTLSHITQLTLKIGELTPLKERHI</sequence>
<dbReference type="Proteomes" id="UP000314987">
    <property type="component" value="Unassembled WGS sequence"/>
</dbReference>